<feature type="region of interest" description="Disordered" evidence="5">
    <location>
        <begin position="1"/>
        <end position="72"/>
    </location>
</feature>
<comment type="subcellular location">
    <subcellularLocation>
        <location evidence="1">Membrane</location>
        <topology evidence="1">Multi-pass membrane protein</topology>
    </subcellularLocation>
</comment>
<feature type="transmembrane region" description="Helical" evidence="6">
    <location>
        <begin position="217"/>
        <end position="235"/>
    </location>
</feature>
<reference evidence="8 9" key="1">
    <citation type="submission" date="2017-07" db="EMBL/GenBank/DDBJ databases">
        <title>Draft whole genome sequences of clinical Proprionibacteriaceae strains.</title>
        <authorList>
            <person name="Bernier A.-M."/>
            <person name="Bernard K."/>
            <person name="Domingo M.-C."/>
        </authorList>
    </citation>
    <scope>NUCLEOTIDE SEQUENCE [LARGE SCALE GENOMIC DNA]</scope>
    <source>
        <strain evidence="8 9">NML 130396</strain>
    </source>
</reference>
<evidence type="ECO:0000256" key="5">
    <source>
        <dbReference type="SAM" id="MobiDB-lite"/>
    </source>
</evidence>
<gene>
    <name evidence="8" type="ORF">CGZ93_13855</name>
</gene>
<evidence type="ECO:0000313" key="8">
    <source>
        <dbReference type="EMBL" id="OYO19431.1"/>
    </source>
</evidence>
<keyword evidence="3 6" id="KW-1133">Transmembrane helix</keyword>
<name>A0A255GUX3_9ACTN</name>
<dbReference type="Proteomes" id="UP000216311">
    <property type="component" value="Unassembled WGS sequence"/>
</dbReference>
<feature type="transmembrane region" description="Helical" evidence="6">
    <location>
        <begin position="156"/>
        <end position="178"/>
    </location>
</feature>
<organism evidence="8 9">
    <name type="scientific">Enemella dayhoffiae</name>
    <dbReference type="NCBI Taxonomy" id="2016507"/>
    <lineage>
        <taxon>Bacteria</taxon>
        <taxon>Bacillati</taxon>
        <taxon>Actinomycetota</taxon>
        <taxon>Actinomycetes</taxon>
        <taxon>Propionibacteriales</taxon>
        <taxon>Propionibacteriaceae</taxon>
        <taxon>Enemella</taxon>
    </lineage>
</organism>
<dbReference type="EMBL" id="NMVQ01000034">
    <property type="protein sequence ID" value="OYO19431.1"/>
    <property type="molecule type" value="Genomic_DNA"/>
</dbReference>
<protein>
    <recommendedName>
        <fullName evidence="7">DUF1707 domain-containing protein</fullName>
    </recommendedName>
</protein>
<keyword evidence="4 6" id="KW-0472">Membrane</keyword>
<evidence type="ECO:0000259" key="7">
    <source>
        <dbReference type="Pfam" id="PF08044"/>
    </source>
</evidence>
<evidence type="ECO:0000256" key="3">
    <source>
        <dbReference type="ARBA" id="ARBA00022989"/>
    </source>
</evidence>
<dbReference type="AlphaFoldDB" id="A0A255GUX3"/>
<dbReference type="Pfam" id="PF08044">
    <property type="entry name" value="DUF1707"/>
    <property type="match status" value="1"/>
</dbReference>
<evidence type="ECO:0000256" key="2">
    <source>
        <dbReference type="ARBA" id="ARBA00022692"/>
    </source>
</evidence>
<evidence type="ECO:0000256" key="4">
    <source>
        <dbReference type="ARBA" id="ARBA00023136"/>
    </source>
</evidence>
<feature type="domain" description="DUF1707" evidence="7">
    <location>
        <begin position="72"/>
        <end position="121"/>
    </location>
</feature>
<dbReference type="InterPro" id="IPR012551">
    <property type="entry name" value="DUF1707_SHOCT-like"/>
</dbReference>
<accession>A0A255GUX3</accession>
<feature type="compositionally biased region" description="Polar residues" evidence="5">
    <location>
        <begin position="52"/>
        <end position="62"/>
    </location>
</feature>
<dbReference type="OrthoDB" id="3734539at2"/>
<feature type="transmembrane region" description="Helical" evidence="6">
    <location>
        <begin position="190"/>
        <end position="211"/>
    </location>
</feature>
<keyword evidence="9" id="KW-1185">Reference proteome</keyword>
<sequence length="264" mass="28835">MHATLSSHADRSPRGGHSGTGPGVTPWRRAGERRRLEHMSTEFPQYRDYAATGTSSRSNYENPTVPGLGLSVSPAERDRAQGFLAEAYADGRLTEFEFDARLEQVLTANTRRELNAAFYGLVQVPSTSQALGLHPAYRPNLVNQGADGRTGRAAAAIAHFSVFFAWIFGPLFMWAIASKGSYAKQQAAKAFNFQVLASIGFVGGGILTGMTDGRTDWIMGIMWVAWLVLTIIGGAKAAKGETWQNPVTRVIPWKPLDEKLPTRH</sequence>
<proteinExistence type="predicted"/>
<dbReference type="InterPro" id="IPR019109">
    <property type="entry name" value="MamF_MmsF"/>
</dbReference>
<evidence type="ECO:0000256" key="6">
    <source>
        <dbReference type="SAM" id="Phobius"/>
    </source>
</evidence>
<evidence type="ECO:0000256" key="1">
    <source>
        <dbReference type="ARBA" id="ARBA00004141"/>
    </source>
</evidence>
<dbReference type="Pfam" id="PF09685">
    <property type="entry name" value="MamF_MmsF"/>
    <property type="match status" value="1"/>
</dbReference>
<keyword evidence="2 6" id="KW-0812">Transmembrane</keyword>
<evidence type="ECO:0000313" key="9">
    <source>
        <dbReference type="Proteomes" id="UP000216311"/>
    </source>
</evidence>
<feature type="compositionally biased region" description="Basic and acidic residues" evidence="5">
    <location>
        <begin position="29"/>
        <end position="40"/>
    </location>
</feature>
<comment type="caution">
    <text evidence="8">The sequence shown here is derived from an EMBL/GenBank/DDBJ whole genome shotgun (WGS) entry which is preliminary data.</text>
</comment>